<dbReference type="EMBL" id="KN822090">
    <property type="protein sequence ID" value="KIM58133.1"/>
    <property type="molecule type" value="Genomic_DNA"/>
</dbReference>
<reference evidence="2" key="2">
    <citation type="submission" date="2015-01" db="EMBL/GenBank/DDBJ databases">
        <title>Evolutionary Origins and Diversification of the Mycorrhizal Mutualists.</title>
        <authorList>
            <consortium name="DOE Joint Genome Institute"/>
            <consortium name="Mycorrhizal Genomics Consortium"/>
            <person name="Kohler A."/>
            <person name="Kuo A."/>
            <person name="Nagy L.G."/>
            <person name="Floudas D."/>
            <person name="Copeland A."/>
            <person name="Barry K.W."/>
            <person name="Cichocki N."/>
            <person name="Veneault-Fourrey C."/>
            <person name="LaButti K."/>
            <person name="Lindquist E.A."/>
            <person name="Lipzen A."/>
            <person name="Lundell T."/>
            <person name="Morin E."/>
            <person name="Murat C."/>
            <person name="Riley R."/>
            <person name="Ohm R."/>
            <person name="Sun H."/>
            <person name="Tunlid A."/>
            <person name="Henrissat B."/>
            <person name="Grigoriev I.V."/>
            <person name="Hibbett D.S."/>
            <person name="Martin F."/>
        </authorList>
    </citation>
    <scope>NUCLEOTIDE SEQUENCE [LARGE SCALE GENOMIC DNA]</scope>
    <source>
        <strain evidence="2">Foug A</strain>
    </source>
</reference>
<protein>
    <submittedName>
        <fullName evidence="1">Uncharacterized protein</fullName>
    </submittedName>
</protein>
<dbReference type="HOGENOM" id="CLU_2185518_0_0_1"/>
<evidence type="ECO:0000313" key="2">
    <source>
        <dbReference type="Proteomes" id="UP000053989"/>
    </source>
</evidence>
<evidence type="ECO:0000313" key="1">
    <source>
        <dbReference type="EMBL" id="KIM58133.1"/>
    </source>
</evidence>
<gene>
    <name evidence="1" type="ORF">SCLCIDRAFT_28298</name>
</gene>
<accession>A0A0C2Z871</accession>
<proteinExistence type="predicted"/>
<keyword evidence="2" id="KW-1185">Reference proteome</keyword>
<sequence>MSNLPQYPRLQDHVNTSQVGVLDFQRSTNVSRFRFDMTVSTAGSMDPMELFGSVWRWLRKSDTSVMLDFELYRFDLDSIASLPQSIDLQASLRCVSAWLSGPGTSLMRS</sequence>
<name>A0A0C2Z871_9AGAM</name>
<reference evidence="1 2" key="1">
    <citation type="submission" date="2014-04" db="EMBL/GenBank/DDBJ databases">
        <authorList>
            <consortium name="DOE Joint Genome Institute"/>
            <person name="Kuo A."/>
            <person name="Kohler A."/>
            <person name="Nagy L.G."/>
            <person name="Floudas D."/>
            <person name="Copeland A."/>
            <person name="Barry K.W."/>
            <person name="Cichocki N."/>
            <person name="Veneault-Fourrey C."/>
            <person name="LaButti K."/>
            <person name="Lindquist E.A."/>
            <person name="Lipzen A."/>
            <person name="Lundell T."/>
            <person name="Morin E."/>
            <person name="Murat C."/>
            <person name="Sun H."/>
            <person name="Tunlid A."/>
            <person name="Henrissat B."/>
            <person name="Grigoriev I.V."/>
            <person name="Hibbett D.S."/>
            <person name="Martin F."/>
            <person name="Nordberg H.P."/>
            <person name="Cantor M.N."/>
            <person name="Hua S.X."/>
        </authorList>
    </citation>
    <scope>NUCLEOTIDE SEQUENCE [LARGE SCALE GENOMIC DNA]</scope>
    <source>
        <strain evidence="1 2">Foug A</strain>
    </source>
</reference>
<organism evidence="1 2">
    <name type="scientific">Scleroderma citrinum Foug A</name>
    <dbReference type="NCBI Taxonomy" id="1036808"/>
    <lineage>
        <taxon>Eukaryota</taxon>
        <taxon>Fungi</taxon>
        <taxon>Dikarya</taxon>
        <taxon>Basidiomycota</taxon>
        <taxon>Agaricomycotina</taxon>
        <taxon>Agaricomycetes</taxon>
        <taxon>Agaricomycetidae</taxon>
        <taxon>Boletales</taxon>
        <taxon>Sclerodermatineae</taxon>
        <taxon>Sclerodermataceae</taxon>
        <taxon>Scleroderma</taxon>
    </lineage>
</organism>
<dbReference type="AlphaFoldDB" id="A0A0C2Z871"/>
<dbReference type="Proteomes" id="UP000053989">
    <property type="component" value="Unassembled WGS sequence"/>
</dbReference>
<dbReference type="InParanoid" id="A0A0C2Z871"/>